<evidence type="ECO:0008006" key="3">
    <source>
        <dbReference type="Google" id="ProtNLM"/>
    </source>
</evidence>
<dbReference type="InterPro" id="IPR018727">
    <property type="entry name" value="DUF2267"/>
</dbReference>
<organism evidence="1 2">
    <name type="scientific">Protochlamydia amoebophila (strain UWE25)</name>
    <dbReference type="NCBI Taxonomy" id="264201"/>
    <lineage>
        <taxon>Bacteria</taxon>
        <taxon>Pseudomonadati</taxon>
        <taxon>Chlamydiota</taxon>
        <taxon>Chlamydiia</taxon>
        <taxon>Parachlamydiales</taxon>
        <taxon>Parachlamydiaceae</taxon>
        <taxon>Candidatus Protochlamydia</taxon>
    </lineage>
</organism>
<dbReference type="RefSeq" id="WP_011175405.1">
    <property type="nucleotide sequence ID" value="NC_005861.2"/>
</dbReference>
<reference evidence="1 2" key="1">
    <citation type="journal article" date="2004" name="Science">
        <title>Illuminating the evolutionary history of chlamydiae.</title>
        <authorList>
            <person name="Horn M."/>
            <person name="Collingro A."/>
            <person name="Schmitz-Esser S."/>
            <person name="Beier C.L."/>
            <person name="Purkhold U."/>
            <person name="Fartmann B."/>
            <person name="Brandt P."/>
            <person name="Nyakatura G.J."/>
            <person name="Droege M."/>
            <person name="Frishman D."/>
            <person name="Rattei T."/>
            <person name="Mewes H."/>
            <person name="Wagner M."/>
        </authorList>
    </citation>
    <scope>NUCLEOTIDE SEQUENCE [LARGE SCALE GENOMIC DNA]</scope>
    <source>
        <strain evidence="1 2">UWE25</strain>
    </source>
</reference>
<proteinExistence type="predicted"/>
<evidence type="ECO:0000313" key="1">
    <source>
        <dbReference type="EMBL" id="CAF23579.1"/>
    </source>
</evidence>
<dbReference type="eggNOG" id="COG5502">
    <property type="taxonomic scope" value="Bacteria"/>
</dbReference>
<name>Q6MCX0_PARUW</name>
<dbReference type="Gene3D" id="1.10.490.110">
    <property type="entry name" value="Uncharacterized conserved protein DUF2267"/>
    <property type="match status" value="1"/>
</dbReference>
<dbReference type="STRING" id="264201.pc0855"/>
<accession>Q6MCX0</accession>
<evidence type="ECO:0000313" key="2">
    <source>
        <dbReference type="Proteomes" id="UP000000529"/>
    </source>
</evidence>
<dbReference type="Proteomes" id="UP000000529">
    <property type="component" value="Chromosome"/>
</dbReference>
<dbReference type="OrthoDB" id="20942at2"/>
<protein>
    <recommendedName>
        <fullName evidence="3">DUF2267 domain-containing protein</fullName>
    </recommendedName>
</protein>
<dbReference type="Pfam" id="PF10025">
    <property type="entry name" value="DUF2267"/>
    <property type="match status" value="1"/>
</dbReference>
<gene>
    <name evidence="1" type="ORF">PC_RS04110</name>
</gene>
<dbReference type="HOGENOM" id="CLU_112438_0_0_0"/>
<dbReference type="AlphaFoldDB" id="Q6MCX0"/>
<dbReference type="KEGG" id="pcu:PC_RS04110"/>
<sequence>MQRTEVKVIETTVQKTNFWLKELSEHMGWSDQHLSYIALRAVLHALRDRLPIEVVAKLGAQLPMLIRGIYYEGWVPAHTPIKVHRLEDFLSLVANYLGNDLLFSEIAQLTKNVFIVMENHLTEGEIDHLKKVLPGPITSFFSP</sequence>
<dbReference type="EMBL" id="BX908798">
    <property type="protein sequence ID" value="CAF23579.1"/>
    <property type="molecule type" value="Genomic_DNA"/>
</dbReference>
<keyword evidence="2" id="KW-1185">Reference proteome</keyword>
<dbReference type="InterPro" id="IPR038282">
    <property type="entry name" value="DUF2267_sf"/>
</dbReference>